<comment type="subcellular location">
    <subcellularLocation>
        <location evidence="2">Cell membrane</location>
    </subcellularLocation>
    <subcellularLocation>
        <location evidence="1">Membrane</location>
        <topology evidence="1">Single-pass membrane protein</topology>
    </subcellularLocation>
</comment>
<dbReference type="AlphaFoldDB" id="A0A1F7IVC1"/>
<dbReference type="PANTHER" id="PTHR30627:SF2">
    <property type="entry name" value="PEPTIDOGLYCAN D,D-TRANSPEPTIDASE MRDA"/>
    <property type="match status" value="1"/>
</dbReference>
<sequence>MNNLPFIEKGRAGSINFQKKQVHGLGFVYWVYIISVFVFFLIAIARLFQITVVKGAYYGVLAEHNRVREVVIEPLRGTIKDRKGVTLAANHKPEDEAQSLKRVVSERIYYNAVSVSHLLGYVQTADQSDINKDRCLYGLILGDKTGKSGVEKTFECELRGEHGKKLIEVDASDNYKQTIDILPPQSGAELQLAVDIFLQEKAYDLMQNRKGAVVGIKPGTGEVLVLVSNPGFDPQVFEDGDVKIAENYFKDPEKPLYNRATEGVYPPGSVFKPFVAVAGLEEKAVTTKTLFEDKGFLEAGPLKFHNWYFLEYGRTEGDVDIYKALQRSNDIYFYQLGAKLGPEKIKRWAELFGFQNRTGIGVAEKEGIIPTAFWKEDTLGENWYLGDTYNLSIGQGYVSVTPLQVAMATSVFANGGQRCTPMLLKSGSSPKQIPHCEKVPMSQNTYNVIREGMKRACETGGTGYPFFDFAVQEATISAQLAKLDKDSSESAKLTRFPKKTVKVGCKTGTAESHAISGKPHAWFTVFAPFENPEIVLTVLIEEGGQGSDEAAPVAKEILSAYFERME</sequence>
<dbReference type="InterPro" id="IPR050515">
    <property type="entry name" value="Beta-lactam/transpept"/>
</dbReference>
<evidence type="ECO:0000259" key="12">
    <source>
        <dbReference type="Pfam" id="PF03717"/>
    </source>
</evidence>
<evidence type="ECO:0000256" key="7">
    <source>
        <dbReference type="ARBA" id="ARBA00022989"/>
    </source>
</evidence>
<dbReference type="GO" id="GO:0071972">
    <property type="term" value="F:peptidoglycan L,D-transpeptidase activity"/>
    <property type="evidence" value="ECO:0007669"/>
    <property type="project" value="TreeGrafter"/>
</dbReference>
<dbReference type="InterPro" id="IPR001460">
    <property type="entry name" value="PCN-bd_Tpept"/>
</dbReference>
<dbReference type="InterPro" id="IPR012338">
    <property type="entry name" value="Beta-lactam/transpept-like"/>
</dbReference>
<dbReference type="GO" id="GO:0071555">
    <property type="term" value="P:cell wall organization"/>
    <property type="evidence" value="ECO:0007669"/>
    <property type="project" value="UniProtKB-KW"/>
</dbReference>
<evidence type="ECO:0000256" key="6">
    <source>
        <dbReference type="ARBA" id="ARBA00022984"/>
    </source>
</evidence>
<dbReference type="SUPFAM" id="SSF56601">
    <property type="entry name" value="beta-lactamase/transpeptidase-like"/>
    <property type="match status" value="1"/>
</dbReference>
<evidence type="ECO:0000256" key="3">
    <source>
        <dbReference type="ARBA" id="ARBA00022475"/>
    </source>
</evidence>
<dbReference type="Gene3D" id="3.90.1310.10">
    <property type="entry name" value="Penicillin-binding protein 2a (Domain 2)"/>
    <property type="match status" value="1"/>
</dbReference>
<keyword evidence="6" id="KW-0573">Peptidoglycan synthesis</keyword>
<keyword evidence="4 10" id="KW-0812">Transmembrane</keyword>
<evidence type="ECO:0008006" key="15">
    <source>
        <dbReference type="Google" id="ProtNLM"/>
    </source>
</evidence>
<protein>
    <recommendedName>
        <fullName evidence="15">Penicillin-binding protein 2</fullName>
    </recommendedName>
</protein>
<feature type="domain" description="Penicillin-binding protein dimerisation" evidence="12">
    <location>
        <begin position="104"/>
        <end position="178"/>
    </location>
</feature>
<evidence type="ECO:0000256" key="2">
    <source>
        <dbReference type="ARBA" id="ARBA00004236"/>
    </source>
</evidence>
<dbReference type="Pfam" id="PF00905">
    <property type="entry name" value="Transpeptidase"/>
    <property type="match status" value="1"/>
</dbReference>
<gene>
    <name evidence="13" type="ORF">A3A93_05915</name>
</gene>
<evidence type="ECO:0000259" key="11">
    <source>
        <dbReference type="Pfam" id="PF00905"/>
    </source>
</evidence>
<reference evidence="13 14" key="1">
    <citation type="journal article" date="2016" name="Nat. Commun.">
        <title>Thousands of microbial genomes shed light on interconnected biogeochemical processes in an aquifer system.</title>
        <authorList>
            <person name="Anantharaman K."/>
            <person name="Brown C.T."/>
            <person name="Hug L.A."/>
            <person name="Sharon I."/>
            <person name="Castelle C.J."/>
            <person name="Probst A.J."/>
            <person name="Thomas B.C."/>
            <person name="Singh A."/>
            <person name="Wilkins M.J."/>
            <person name="Karaoz U."/>
            <person name="Brodie E.L."/>
            <person name="Williams K.H."/>
            <person name="Hubbard S.S."/>
            <person name="Banfield J.F."/>
        </authorList>
    </citation>
    <scope>NUCLEOTIDE SEQUENCE [LARGE SCALE GENOMIC DNA]</scope>
</reference>
<comment type="caution">
    <text evidence="13">The sequence shown here is derived from an EMBL/GenBank/DDBJ whole genome shotgun (WGS) entry which is preliminary data.</text>
</comment>
<dbReference type="InterPro" id="IPR036138">
    <property type="entry name" value="PBP_dimer_sf"/>
</dbReference>
<evidence type="ECO:0000256" key="9">
    <source>
        <dbReference type="ARBA" id="ARBA00023316"/>
    </source>
</evidence>
<evidence type="ECO:0000256" key="5">
    <source>
        <dbReference type="ARBA" id="ARBA00022960"/>
    </source>
</evidence>
<dbReference type="Proteomes" id="UP000177141">
    <property type="component" value="Unassembled WGS sequence"/>
</dbReference>
<evidence type="ECO:0000256" key="4">
    <source>
        <dbReference type="ARBA" id="ARBA00022692"/>
    </source>
</evidence>
<dbReference type="InterPro" id="IPR005311">
    <property type="entry name" value="PBP_dimer"/>
</dbReference>
<dbReference type="STRING" id="1802061.A3A93_05915"/>
<evidence type="ECO:0000256" key="10">
    <source>
        <dbReference type="SAM" id="Phobius"/>
    </source>
</evidence>
<dbReference type="Gene3D" id="3.40.710.10">
    <property type="entry name" value="DD-peptidase/beta-lactamase superfamily"/>
    <property type="match status" value="1"/>
</dbReference>
<feature type="domain" description="Penicillin-binding protein transpeptidase" evidence="11">
    <location>
        <begin position="211"/>
        <end position="558"/>
    </location>
</feature>
<evidence type="ECO:0000313" key="14">
    <source>
        <dbReference type="Proteomes" id="UP000177141"/>
    </source>
</evidence>
<keyword evidence="9" id="KW-0961">Cell wall biogenesis/degradation</keyword>
<keyword evidence="8 10" id="KW-0472">Membrane</keyword>
<keyword evidence="7 10" id="KW-1133">Transmembrane helix</keyword>
<feature type="transmembrane region" description="Helical" evidence="10">
    <location>
        <begin position="27"/>
        <end position="48"/>
    </location>
</feature>
<dbReference type="SUPFAM" id="SSF56519">
    <property type="entry name" value="Penicillin binding protein dimerisation domain"/>
    <property type="match status" value="1"/>
</dbReference>
<dbReference type="GO" id="GO:0008658">
    <property type="term" value="F:penicillin binding"/>
    <property type="evidence" value="ECO:0007669"/>
    <property type="project" value="InterPro"/>
</dbReference>
<evidence type="ECO:0000256" key="8">
    <source>
        <dbReference type="ARBA" id="ARBA00023136"/>
    </source>
</evidence>
<dbReference type="GO" id="GO:0005886">
    <property type="term" value="C:plasma membrane"/>
    <property type="evidence" value="ECO:0007669"/>
    <property type="project" value="UniProtKB-SubCell"/>
</dbReference>
<proteinExistence type="predicted"/>
<accession>A0A1F7IVC1</accession>
<evidence type="ECO:0000256" key="1">
    <source>
        <dbReference type="ARBA" id="ARBA00004167"/>
    </source>
</evidence>
<evidence type="ECO:0000313" key="13">
    <source>
        <dbReference type="EMBL" id="OGK47295.1"/>
    </source>
</evidence>
<organism evidence="13 14">
    <name type="scientific">Candidatus Roizmanbacteria bacterium RIFCSPLOWO2_01_FULL_38_12</name>
    <dbReference type="NCBI Taxonomy" id="1802061"/>
    <lineage>
        <taxon>Bacteria</taxon>
        <taxon>Candidatus Roizmaniibacteriota</taxon>
    </lineage>
</organism>
<keyword evidence="5" id="KW-0133">Cell shape</keyword>
<name>A0A1F7IVC1_9BACT</name>
<dbReference type="Pfam" id="PF03717">
    <property type="entry name" value="PBP_dimer"/>
    <property type="match status" value="1"/>
</dbReference>
<dbReference type="GO" id="GO:0008360">
    <property type="term" value="P:regulation of cell shape"/>
    <property type="evidence" value="ECO:0007669"/>
    <property type="project" value="UniProtKB-KW"/>
</dbReference>
<dbReference type="PANTHER" id="PTHR30627">
    <property type="entry name" value="PEPTIDOGLYCAN D,D-TRANSPEPTIDASE"/>
    <property type="match status" value="1"/>
</dbReference>
<keyword evidence="3" id="KW-1003">Cell membrane</keyword>
<dbReference type="GO" id="GO:0009252">
    <property type="term" value="P:peptidoglycan biosynthetic process"/>
    <property type="evidence" value="ECO:0007669"/>
    <property type="project" value="UniProtKB-KW"/>
</dbReference>
<dbReference type="EMBL" id="MGAL01000034">
    <property type="protein sequence ID" value="OGK47295.1"/>
    <property type="molecule type" value="Genomic_DNA"/>
</dbReference>